<sequence length="48" mass="5566">GAVTVAYIKGSKPTHLGTYFPAHIRTYILWPYRSSLPHRLHDDTERRS</sequence>
<proteinExistence type="predicted"/>
<name>A0A9P9YG17_9MUSC</name>
<reference evidence="1" key="1">
    <citation type="journal article" date="2023" name="Genome Biol. Evol.">
        <title>Long-read-based Genome Assembly of Drosophila gunungcola Reveals Fewer Chemosensory Genes in Flower-breeding Species.</title>
        <authorList>
            <person name="Negi A."/>
            <person name="Liao B.Y."/>
            <person name="Yeh S.D."/>
        </authorList>
    </citation>
    <scope>NUCLEOTIDE SEQUENCE</scope>
    <source>
        <strain evidence="1">Sukarami</strain>
    </source>
</reference>
<feature type="non-terminal residue" evidence="1">
    <location>
        <position position="1"/>
    </location>
</feature>
<dbReference type="EMBL" id="JAMKOV010000023">
    <property type="protein sequence ID" value="KAI8036118.1"/>
    <property type="molecule type" value="Genomic_DNA"/>
</dbReference>
<gene>
    <name evidence="1" type="ORF">M5D96_011099</name>
</gene>
<keyword evidence="2" id="KW-1185">Reference proteome</keyword>
<comment type="caution">
    <text evidence="1">The sequence shown here is derived from an EMBL/GenBank/DDBJ whole genome shotgun (WGS) entry which is preliminary data.</text>
</comment>
<dbReference type="Proteomes" id="UP001059596">
    <property type="component" value="Unassembled WGS sequence"/>
</dbReference>
<dbReference type="AlphaFoldDB" id="A0A9P9YG17"/>
<protein>
    <submittedName>
        <fullName evidence="1">Uncharacterized protein</fullName>
    </submittedName>
</protein>
<evidence type="ECO:0000313" key="1">
    <source>
        <dbReference type="EMBL" id="KAI8036118.1"/>
    </source>
</evidence>
<accession>A0A9P9YG17</accession>
<evidence type="ECO:0000313" key="2">
    <source>
        <dbReference type="Proteomes" id="UP001059596"/>
    </source>
</evidence>
<feature type="non-terminal residue" evidence="1">
    <location>
        <position position="48"/>
    </location>
</feature>
<organism evidence="1 2">
    <name type="scientific">Drosophila gunungcola</name>
    <name type="common">fruit fly</name>
    <dbReference type="NCBI Taxonomy" id="103775"/>
    <lineage>
        <taxon>Eukaryota</taxon>
        <taxon>Metazoa</taxon>
        <taxon>Ecdysozoa</taxon>
        <taxon>Arthropoda</taxon>
        <taxon>Hexapoda</taxon>
        <taxon>Insecta</taxon>
        <taxon>Pterygota</taxon>
        <taxon>Neoptera</taxon>
        <taxon>Endopterygota</taxon>
        <taxon>Diptera</taxon>
        <taxon>Brachycera</taxon>
        <taxon>Muscomorpha</taxon>
        <taxon>Ephydroidea</taxon>
        <taxon>Drosophilidae</taxon>
        <taxon>Drosophila</taxon>
        <taxon>Sophophora</taxon>
    </lineage>
</organism>